<dbReference type="Pfam" id="PF00990">
    <property type="entry name" value="GGDEF"/>
    <property type="match status" value="1"/>
</dbReference>
<feature type="modified residue" description="4-aspartylphosphate" evidence="3">
    <location>
        <position position="52"/>
    </location>
</feature>
<dbReference type="EMBL" id="JBHSPH010000004">
    <property type="protein sequence ID" value="MFC5863272.1"/>
    <property type="molecule type" value="Genomic_DNA"/>
</dbReference>
<dbReference type="CDD" id="cd01949">
    <property type="entry name" value="GGDEF"/>
    <property type="match status" value="1"/>
</dbReference>
<dbReference type="SMART" id="SM00448">
    <property type="entry name" value="REC"/>
    <property type="match status" value="1"/>
</dbReference>
<name>A0ABW1EG16_9BACT</name>
<keyword evidence="7" id="KW-1185">Reference proteome</keyword>
<dbReference type="InterPro" id="IPR011006">
    <property type="entry name" value="CheY-like_superfamily"/>
</dbReference>
<feature type="domain" description="Response regulatory" evidence="4">
    <location>
        <begin position="2"/>
        <end position="120"/>
    </location>
</feature>
<accession>A0ABW1EG16</accession>
<gene>
    <name evidence="6" type="ORF">ACFPT7_13285</name>
</gene>
<dbReference type="PROSITE" id="PS50110">
    <property type="entry name" value="RESPONSE_REGULATORY"/>
    <property type="match status" value="1"/>
</dbReference>
<keyword evidence="3" id="KW-0597">Phosphoprotein</keyword>
<dbReference type="Gene3D" id="6.10.250.690">
    <property type="match status" value="1"/>
</dbReference>
<dbReference type="PANTHER" id="PTHR45138">
    <property type="entry name" value="REGULATORY COMPONENTS OF SENSORY TRANSDUCTION SYSTEM"/>
    <property type="match status" value="1"/>
</dbReference>
<evidence type="ECO:0000256" key="2">
    <source>
        <dbReference type="ARBA" id="ARBA00034247"/>
    </source>
</evidence>
<feature type="domain" description="GGDEF" evidence="5">
    <location>
        <begin position="170"/>
        <end position="305"/>
    </location>
</feature>
<evidence type="ECO:0000313" key="7">
    <source>
        <dbReference type="Proteomes" id="UP001596091"/>
    </source>
</evidence>
<evidence type="ECO:0000313" key="6">
    <source>
        <dbReference type="EMBL" id="MFC5863272.1"/>
    </source>
</evidence>
<dbReference type="PROSITE" id="PS50887">
    <property type="entry name" value="GGDEF"/>
    <property type="match status" value="1"/>
</dbReference>
<dbReference type="InterPro" id="IPR050469">
    <property type="entry name" value="Diguanylate_Cyclase"/>
</dbReference>
<dbReference type="NCBIfam" id="TIGR00254">
    <property type="entry name" value="GGDEF"/>
    <property type="match status" value="1"/>
</dbReference>
<dbReference type="SMART" id="SM00267">
    <property type="entry name" value="GGDEF"/>
    <property type="match status" value="1"/>
</dbReference>
<dbReference type="InterPro" id="IPR001789">
    <property type="entry name" value="Sig_transdc_resp-reg_receiver"/>
</dbReference>
<dbReference type="InterPro" id="IPR043128">
    <property type="entry name" value="Rev_trsase/Diguanyl_cyclase"/>
</dbReference>
<evidence type="ECO:0000259" key="5">
    <source>
        <dbReference type="PROSITE" id="PS50887"/>
    </source>
</evidence>
<organism evidence="6 7">
    <name type="scientific">Acidicapsa dinghuensis</name>
    <dbReference type="NCBI Taxonomy" id="2218256"/>
    <lineage>
        <taxon>Bacteria</taxon>
        <taxon>Pseudomonadati</taxon>
        <taxon>Acidobacteriota</taxon>
        <taxon>Terriglobia</taxon>
        <taxon>Terriglobales</taxon>
        <taxon>Acidobacteriaceae</taxon>
        <taxon>Acidicapsa</taxon>
    </lineage>
</organism>
<dbReference type="SUPFAM" id="SSF55073">
    <property type="entry name" value="Nucleotide cyclase"/>
    <property type="match status" value="1"/>
</dbReference>
<evidence type="ECO:0000256" key="1">
    <source>
        <dbReference type="ARBA" id="ARBA00012528"/>
    </source>
</evidence>
<dbReference type="SUPFAM" id="SSF52172">
    <property type="entry name" value="CheY-like"/>
    <property type="match status" value="1"/>
</dbReference>
<protein>
    <recommendedName>
        <fullName evidence="1">diguanylate cyclase</fullName>
        <ecNumber evidence="1">2.7.7.65</ecNumber>
    </recommendedName>
</protein>
<dbReference type="RefSeq" id="WP_263341486.1">
    <property type="nucleotide sequence ID" value="NZ_JAGSYH010000007.1"/>
</dbReference>
<dbReference type="EC" id="2.7.7.65" evidence="1"/>
<reference evidence="7" key="1">
    <citation type="journal article" date="2019" name="Int. J. Syst. Evol. Microbiol.">
        <title>The Global Catalogue of Microorganisms (GCM) 10K type strain sequencing project: providing services to taxonomists for standard genome sequencing and annotation.</title>
        <authorList>
            <consortium name="The Broad Institute Genomics Platform"/>
            <consortium name="The Broad Institute Genome Sequencing Center for Infectious Disease"/>
            <person name="Wu L."/>
            <person name="Ma J."/>
        </authorList>
    </citation>
    <scope>NUCLEOTIDE SEQUENCE [LARGE SCALE GENOMIC DNA]</scope>
    <source>
        <strain evidence="7">JCM 4087</strain>
    </source>
</reference>
<dbReference type="Proteomes" id="UP001596091">
    <property type="component" value="Unassembled WGS sequence"/>
</dbReference>
<dbReference type="InterPro" id="IPR029787">
    <property type="entry name" value="Nucleotide_cyclase"/>
</dbReference>
<dbReference type="Gene3D" id="3.40.50.2300">
    <property type="match status" value="1"/>
</dbReference>
<dbReference type="Gene3D" id="3.30.70.270">
    <property type="match status" value="1"/>
</dbReference>
<sequence>MKILIAEDDPLSSLLMQRTLEKFGYEVVLAEDGHAAIEILSQPDGPRLALIDWMMPKLDGLELCREVRSAQREGAYIYILLLTSRQDAEDVVAGLEAGADDYITKPFHPAVLRARLHTGRRILSLEETLVQAREEMRFKATHDALTSLWNRGSILSVARNELRRCERETRPFSVLLCDIDHFKQVNDNYGHLAGDIVLEEVGRRLVSSVRDYDAVGRYGGEEFLIVLSNCDENSLRARAENIRSAIASMSIQAANAELSVTISIGAITYSSSQPDVPLESILAQADAALYCAKAEGRDRAIFAAPLIEA</sequence>
<dbReference type="PANTHER" id="PTHR45138:SF9">
    <property type="entry name" value="DIGUANYLATE CYCLASE DGCM-RELATED"/>
    <property type="match status" value="1"/>
</dbReference>
<evidence type="ECO:0000256" key="3">
    <source>
        <dbReference type="PROSITE-ProRule" id="PRU00169"/>
    </source>
</evidence>
<comment type="caution">
    <text evidence="6">The sequence shown here is derived from an EMBL/GenBank/DDBJ whole genome shotgun (WGS) entry which is preliminary data.</text>
</comment>
<dbReference type="InterPro" id="IPR000160">
    <property type="entry name" value="GGDEF_dom"/>
</dbReference>
<dbReference type="CDD" id="cd17574">
    <property type="entry name" value="REC_OmpR"/>
    <property type="match status" value="1"/>
</dbReference>
<proteinExistence type="predicted"/>
<evidence type="ECO:0000259" key="4">
    <source>
        <dbReference type="PROSITE" id="PS50110"/>
    </source>
</evidence>
<comment type="catalytic activity">
    <reaction evidence="2">
        <text>2 GTP = 3',3'-c-di-GMP + 2 diphosphate</text>
        <dbReference type="Rhea" id="RHEA:24898"/>
        <dbReference type="ChEBI" id="CHEBI:33019"/>
        <dbReference type="ChEBI" id="CHEBI:37565"/>
        <dbReference type="ChEBI" id="CHEBI:58805"/>
        <dbReference type="EC" id="2.7.7.65"/>
    </reaction>
</comment>
<dbReference type="Pfam" id="PF00072">
    <property type="entry name" value="Response_reg"/>
    <property type="match status" value="1"/>
</dbReference>